<dbReference type="SUPFAM" id="SSF53335">
    <property type="entry name" value="S-adenosyl-L-methionine-dependent methyltransferases"/>
    <property type="match status" value="1"/>
</dbReference>
<dbReference type="InterPro" id="IPR029063">
    <property type="entry name" value="SAM-dependent_MTases_sf"/>
</dbReference>
<accession>A0A8H8WS41</accession>
<evidence type="ECO:0000313" key="6">
    <source>
        <dbReference type="Proteomes" id="UP000663508"/>
    </source>
</evidence>
<dbReference type="PANTHER" id="PTHR43464:SF19">
    <property type="entry name" value="UBIQUINONE BIOSYNTHESIS O-METHYLTRANSFERASE, MITOCHONDRIAL"/>
    <property type="match status" value="1"/>
</dbReference>
<evidence type="ECO:0000256" key="1">
    <source>
        <dbReference type="ARBA" id="ARBA00022603"/>
    </source>
</evidence>
<reference evidence="5" key="1">
    <citation type="submission" date="2020-11" db="EMBL/GenBank/DDBJ databases">
        <title>Complete genome sequence of a novel pathogenic Methylobacterium strain isolated from rice in Vietnam.</title>
        <authorList>
            <person name="Lai K."/>
            <person name="Okazaki S."/>
            <person name="Higashi K."/>
            <person name="Mori H."/>
            <person name="Toyoda A."/>
            <person name="Kurokawa K."/>
        </authorList>
    </citation>
    <scope>NUCLEOTIDE SEQUENCE</scope>
    <source>
        <strain evidence="5">VL1</strain>
    </source>
</reference>
<evidence type="ECO:0000256" key="2">
    <source>
        <dbReference type="ARBA" id="ARBA00022679"/>
    </source>
</evidence>
<feature type="domain" description="Methyltransferase type 11" evidence="4">
    <location>
        <begin position="45"/>
        <end position="136"/>
    </location>
</feature>
<gene>
    <name evidence="5" type="ORF">mvi_18990</name>
</gene>
<organism evidence="5 6">
    <name type="scientific">Methylobacterium indicum</name>
    <dbReference type="NCBI Taxonomy" id="1775910"/>
    <lineage>
        <taxon>Bacteria</taxon>
        <taxon>Pseudomonadati</taxon>
        <taxon>Pseudomonadota</taxon>
        <taxon>Alphaproteobacteria</taxon>
        <taxon>Hyphomicrobiales</taxon>
        <taxon>Methylobacteriaceae</taxon>
        <taxon>Methylobacterium</taxon>
    </lineage>
</organism>
<proteinExistence type="predicted"/>
<keyword evidence="1 5" id="KW-0489">Methyltransferase</keyword>
<keyword evidence="3" id="KW-0949">S-adenosyl-L-methionine</keyword>
<dbReference type="Gene3D" id="3.40.50.150">
    <property type="entry name" value="Vaccinia Virus protein VP39"/>
    <property type="match status" value="1"/>
</dbReference>
<dbReference type="Proteomes" id="UP000663508">
    <property type="component" value="Chromosome"/>
</dbReference>
<dbReference type="AlphaFoldDB" id="A0A8H8WS41"/>
<dbReference type="EMBL" id="AP024145">
    <property type="protein sequence ID" value="BCM83438.1"/>
    <property type="molecule type" value="Genomic_DNA"/>
</dbReference>
<evidence type="ECO:0000313" key="5">
    <source>
        <dbReference type="EMBL" id="BCM83438.1"/>
    </source>
</evidence>
<dbReference type="CDD" id="cd02440">
    <property type="entry name" value="AdoMet_MTases"/>
    <property type="match status" value="1"/>
</dbReference>
<dbReference type="KEGG" id="mind:mvi_18990"/>
<evidence type="ECO:0000259" key="4">
    <source>
        <dbReference type="Pfam" id="PF08241"/>
    </source>
</evidence>
<dbReference type="RefSeq" id="WP_207182423.1">
    <property type="nucleotide sequence ID" value="NZ_AP024145.1"/>
</dbReference>
<sequence>MSDGWNESAAAWIADMGETGDFGRACVLDAPMLDRLRGRGFRRALDVGCGEGRFCRRMQELGIASVGIDPTDALLRRARDRNPAGTYLPGRAEALPFADGAFDLVVSYLTLIDIPDIRAAIPEMARVLAPGGTLLIANLNSFATAGRWTEDPDGDRHFRIDRYLEERAEWAEWHGIRVHNWHRPLSLSMGLLLGEGLVLRHFDEPMPQGGDPAKVARYMRVPWFLMMEWEKPAR</sequence>
<dbReference type="GO" id="GO:0032259">
    <property type="term" value="P:methylation"/>
    <property type="evidence" value="ECO:0007669"/>
    <property type="project" value="UniProtKB-KW"/>
</dbReference>
<dbReference type="InterPro" id="IPR013216">
    <property type="entry name" value="Methyltransf_11"/>
</dbReference>
<protein>
    <submittedName>
        <fullName evidence="5">Methyltransferase</fullName>
    </submittedName>
</protein>
<dbReference type="Pfam" id="PF08241">
    <property type="entry name" value="Methyltransf_11"/>
    <property type="match status" value="1"/>
</dbReference>
<keyword evidence="2 5" id="KW-0808">Transferase</keyword>
<dbReference type="GO" id="GO:0010420">
    <property type="term" value="F:polyprenyldihydroxybenzoate methyltransferase activity"/>
    <property type="evidence" value="ECO:0007669"/>
    <property type="project" value="TreeGrafter"/>
</dbReference>
<name>A0A8H8WS41_9HYPH</name>
<dbReference type="PANTHER" id="PTHR43464">
    <property type="entry name" value="METHYLTRANSFERASE"/>
    <property type="match status" value="1"/>
</dbReference>
<evidence type="ECO:0000256" key="3">
    <source>
        <dbReference type="ARBA" id="ARBA00022691"/>
    </source>
</evidence>